<gene>
    <name evidence="1" type="ORF">JRQ81_020193</name>
</gene>
<reference evidence="1" key="1">
    <citation type="journal article" date="2023" name="DNA Res.">
        <title>Chromosome-level genome assembly of Phrynocephalus forsythii using third-generation DNA sequencing and Hi-C analysis.</title>
        <authorList>
            <person name="Qi Y."/>
            <person name="Zhao W."/>
            <person name="Zhao Y."/>
            <person name="Niu C."/>
            <person name="Cao S."/>
            <person name="Zhang Y."/>
        </authorList>
    </citation>
    <scope>NUCLEOTIDE SEQUENCE</scope>
    <source>
        <tissue evidence="1">Muscle</tissue>
    </source>
</reference>
<evidence type="ECO:0000313" key="2">
    <source>
        <dbReference type="Proteomes" id="UP001142489"/>
    </source>
</evidence>
<protein>
    <submittedName>
        <fullName evidence="1">Uncharacterized protein</fullName>
    </submittedName>
</protein>
<organism evidence="1 2">
    <name type="scientific">Phrynocephalus forsythii</name>
    <dbReference type="NCBI Taxonomy" id="171643"/>
    <lineage>
        <taxon>Eukaryota</taxon>
        <taxon>Metazoa</taxon>
        <taxon>Chordata</taxon>
        <taxon>Craniata</taxon>
        <taxon>Vertebrata</taxon>
        <taxon>Euteleostomi</taxon>
        <taxon>Lepidosauria</taxon>
        <taxon>Squamata</taxon>
        <taxon>Bifurcata</taxon>
        <taxon>Unidentata</taxon>
        <taxon>Episquamata</taxon>
        <taxon>Toxicofera</taxon>
        <taxon>Iguania</taxon>
        <taxon>Acrodonta</taxon>
        <taxon>Agamidae</taxon>
        <taxon>Agaminae</taxon>
        <taxon>Phrynocephalus</taxon>
    </lineage>
</organism>
<accession>A0A9Q0XPD3</accession>
<evidence type="ECO:0000313" key="1">
    <source>
        <dbReference type="EMBL" id="KAJ7320682.1"/>
    </source>
</evidence>
<dbReference type="Proteomes" id="UP001142489">
    <property type="component" value="Unassembled WGS sequence"/>
</dbReference>
<dbReference type="AlphaFoldDB" id="A0A9Q0XPD3"/>
<proteinExistence type="predicted"/>
<feature type="non-terminal residue" evidence="1">
    <location>
        <position position="78"/>
    </location>
</feature>
<dbReference type="EMBL" id="JAPFRF010000010">
    <property type="protein sequence ID" value="KAJ7320682.1"/>
    <property type="molecule type" value="Genomic_DNA"/>
</dbReference>
<feature type="non-terminal residue" evidence="1">
    <location>
        <position position="1"/>
    </location>
</feature>
<comment type="caution">
    <text evidence="1">The sequence shown here is derived from an EMBL/GenBank/DDBJ whole genome shotgun (WGS) entry which is preliminary data.</text>
</comment>
<dbReference type="OrthoDB" id="413361at2759"/>
<sequence>VDICKDATGNLYLSQSNKIEKFLEKSKMETCNPVLTPVEVGSNRIPDDGEFANKKEYHAVVGSLLYLSSWTWPDISAA</sequence>
<keyword evidence="2" id="KW-1185">Reference proteome</keyword>
<name>A0A9Q0XPD3_9SAUR</name>